<sequence>MRKIAVFGSAFNPPTLGHKSIIDSLGHFDKVLLVPSIAHAWKKKMFDYNVRCDLVDVFISDLNLSNVERSQIEEQLPKLGGSVKTYTVLSELSKKNSQADITFVLGPDNLLNFEKFYKSEEILQCWSVLVCPEKVAIRSTEIRQRIADGSDIGCLTTPSVSSLLRKLSIEQLFTI</sequence>
<dbReference type="Proteomes" id="UP000053784">
    <property type="component" value="Unassembled WGS sequence"/>
</dbReference>
<dbReference type="Pfam" id="PF01467">
    <property type="entry name" value="CTP_transf_like"/>
    <property type="match status" value="1"/>
</dbReference>
<dbReference type="Gene3D" id="3.40.50.620">
    <property type="entry name" value="HUPs"/>
    <property type="match status" value="1"/>
</dbReference>
<comment type="caution">
    <text evidence="16">The sequence shown here is derived from an EMBL/GenBank/DDBJ whole genome shotgun (WGS) entry which is preliminary data.</text>
</comment>
<keyword evidence="7 16" id="KW-0548">Nucleotidyltransferase</keyword>
<protein>
    <recommendedName>
        <fullName evidence="4">nicotinate-nucleotide adenylyltransferase</fullName>
        <ecNumber evidence="4">2.7.7.18</ecNumber>
    </recommendedName>
    <alternativeName>
        <fullName evidence="13">Deamido-NAD(+) diphosphorylase</fullName>
    </alternativeName>
    <alternativeName>
        <fullName evidence="12">Deamido-NAD(+) pyrophosphorylase</fullName>
    </alternativeName>
    <alternativeName>
        <fullName evidence="11">Nicotinate mononucleotide adenylyltransferase</fullName>
    </alternativeName>
</protein>
<dbReference type="GO" id="GO:0005524">
    <property type="term" value="F:ATP binding"/>
    <property type="evidence" value="ECO:0007669"/>
    <property type="project" value="UniProtKB-KW"/>
</dbReference>
<evidence type="ECO:0000313" key="16">
    <source>
        <dbReference type="EMBL" id="KEY91036.1"/>
    </source>
</evidence>
<dbReference type="AlphaFoldDB" id="A0A084CMK7"/>
<dbReference type="EMBL" id="JGVK01000027">
    <property type="protein sequence ID" value="KEY91036.1"/>
    <property type="molecule type" value="Genomic_DNA"/>
</dbReference>
<dbReference type="EC" id="2.7.7.18" evidence="4"/>
<evidence type="ECO:0000256" key="5">
    <source>
        <dbReference type="ARBA" id="ARBA00022642"/>
    </source>
</evidence>
<evidence type="ECO:0000256" key="3">
    <source>
        <dbReference type="ARBA" id="ARBA00009014"/>
    </source>
</evidence>
<dbReference type="PANTHER" id="PTHR39321:SF3">
    <property type="entry name" value="PHOSPHOPANTETHEINE ADENYLYLTRANSFERASE"/>
    <property type="match status" value="1"/>
</dbReference>
<keyword evidence="9" id="KW-0067">ATP-binding</keyword>
<keyword evidence="6 16" id="KW-0808">Transferase</keyword>
<dbReference type="NCBIfam" id="NF006479">
    <property type="entry name" value="PRK08887.1"/>
    <property type="match status" value="1"/>
</dbReference>
<evidence type="ECO:0000256" key="8">
    <source>
        <dbReference type="ARBA" id="ARBA00022741"/>
    </source>
</evidence>
<evidence type="ECO:0000256" key="10">
    <source>
        <dbReference type="ARBA" id="ARBA00023027"/>
    </source>
</evidence>
<keyword evidence="5" id="KW-0662">Pyridine nucleotide biosynthesis</keyword>
<comment type="similarity">
    <text evidence="3">Belongs to the NadD family.</text>
</comment>
<proteinExistence type="inferred from homology"/>
<dbReference type="GO" id="GO:0004515">
    <property type="term" value="F:nicotinate-nucleotide adenylyltransferase activity"/>
    <property type="evidence" value="ECO:0007669"/>
    <property type="project" value="UniProtKB-EC"/>
</dbReference>
<evidence type="ECO:0000256" key="1">
    <source>
        <dbReference type="ARBA" id="ARBA00002324"/>
    </source>
</evidence>
<reference evidence="16 17" key="1">
    <citation type="submission" date="2014-03" db="EMBL/GenBank/DDBJ databases">
        <title>Selection and divergence in the genomes of co-occurring obligate luminous symbionts with specific hosts.</title>
        <authorList>
            <person name="Hendry T.A."/>
            <person name="de Wet J.R."/>
            <person name="Dunlap P.V."/>
        </authorList>
    </citation>
    <scope>NUCLEOTIDE SEQUENCE [LARGE SCALE GENOMIC DNA]</scope>
    <source>
        <strain evidence="16 17">Ppalp.1</strain>
    </source>
</reference>
<dbReference type="RefSeq" id="WP_034414295.1">
    <property type="nucleotide sequence ID" value="NZ_JGVK01000027.1"/>
</dbReference>
<dbReference type="UniPathway" id="UPA00253">
    <property type="reaction ID" value="UER00332"/>
</dbReference>
<keyword evidence="8" id="KW-0547">Nucleotide-binding</keyword>
<dbReference type="InterPro" id="IPR004821">
    <property type="entry name" value="Cyt_trans-like"/>
</dbReference>
<keyword evidence="10" id="KW-0520">NAD</keyword>
<dbReference type="GO" id="GO:0009435">
    <property type="term" value="P:NAD+ biosynthetic process"/>
    <property type="evidence" value="ECO:0007669"/>
    <property type="project" value="UniProtKB-UniPathway"/>
</dbReference>
<evidence type="ECO:0000313" key="17">
    <source>
        <dbReference type="Proteomes" id="UP000053784"/>
    </source>
</evidence>
<dbReference type="InterPro" id="IPR014729">
    <property type="entry name" value="Rossmann-like_a/b/a_fold"/>
</dbReference>
<gene>
    <name evidence="16" type="primary">nadD</name>
    <name evidence="16" type="ORF">CF67_04010</name>
</gene>
<evidence type="ECO:0000256" key="6">
    <source>
        <dbReference type="ARBA" id="ARBA00022679"/>
    </source>
</evidence>
<accession>A0A084CMK7</accession>
<comment type="function">
    <text evidence="1">Catalyzes the reversible adenylation of nicotinate mononucleotide (NaMN) to nicotinic acid adenine dinucleotide (NaAD).</text>
</comment>
<evidence type="ECO:0000256" key="2">
    <source>
        <dbReference type="ARBA" id="ARBA00005019"/>
    </source>
</evidence>
<dbReference type="SUPFAM" id="SSF52374">
    <property type="entry name" value="Nucleotidylyl transferase"/>
    <property type="match status" value="1"/>
</dbReference>
<name>A0A084CMK7_9GAMM</name>
<evidence type="ECO:0000256" key="12">
    <source>
        <dbReference type="ARBA" id="ARBA00033140"/>
    </source>
</evidence>
<organism evidence="16 17">
    <name type="scientific">Candidatus Photodesmus blepharonis</name>
    <dbReference type="NCBI Taxonomy" id="1179155"/>
    <lineage>
        <taxon>Bacteria</taxon>
        <taxon>Pseudomonadati</taxon>
        <taxon>Pseudomonadota</taxon>
        <taxon>Gammaproteobacteria</taxon>
        <taxon>Vibrionales</taxon>
        <taxon>Vibrionaceae</taxon>
        <taxon>Candidatus Photodesmus</taxon>
    </lineage>
</organism>
<evidence type="ECO:0000259" key="15">
    <source>
        <dbReference type="Pfam" id="PF01467"/>
    </source>
</evidence>
<evidence type="ECO:0000256" key="4">
    <source>
        <dbReference type="ARBA" id="ARBA00012389"/>
    </source>
</evidence>
<evidence type="ECO:0000256" key="14">
    <source>
        <dbReference type="ARBA" id="ARBA00048721"/>
    </source>
</evidence>
<dbReference type="CDD" id="cd02165">
    <property type="entry name" value="NMNAT"/>
    <property type="match status" value="1"/>
</dbReference>
<evidence type="ECO:0000256" key="7">
    <source>
        <dbReference type="ARBA" id="ARBA00022695"/>
    </source>
</evidence>
<dbReference type="PANTHER" id="PTHR39321">
    <property type="entry name" value="NICOTINATE-NUCLEOTIDE ADENYLYLTRANSFERASE-RELATED"/>
    <property type="match status" value="1"/>
</dbReference>
<evidence type="ECO:0000256" key="9">
    <source>
        <dbReference type="ARBA" id="ARBA00022840"/>
    </source>
</evidence>
<comment type="pathway">
    <text evidence="2">Cofactor biosynthesis; NAD(+) biosynthesis; deamido-NAD(+) from nicotinate D-ribonucleotide: step 1/1.</text>
</comment>
<comment type="catalytic activity">
    <reaction evidence="14">
        <text>nicotinate beta-D-ribonucleotide + ATP + H(+) = deamido-NAD(+) + diphosphate</text>
        <dbReference type="Rhea" id="RHEA:22860"/>
        <dbReference type="ChEBI" id="CHEBI:15378"/>
        <dbReference type="ChEBI" id="CHEBI:30616"/>
        <dbReference type="ChEBI" id="CHEBI:33019"/>
        <dbReference type="ChEBI" id="CHEBI:57502"/>
        <dbReference type="ChEBI" id="CHEBI:58437"/>
        <dbReference type="EC" id="2.7.7.18"/>
    </reaction>
</comment>
<dbReference type="OrthoDB" id="5295945at2"/>
<feature type="domain" description="Cytidyltransferase-like" evidence="15">
    <location>
        <begin position="6"/>
        <end position="145"/>
    </location>
</feature>
<dbReference type="eggNOG" id="COG1057">
    <property type="taxonomic scope" value="Bacteria"/>
</dbReference>
<evidence type="ECO:0000256" key="11">
    <source>
        <dbReference type="ARBA" id="ARBA00031253"/>
    </source>
</evidence>
<evidence type="ECO:0000256" key="13">
    <source>
        <dbReference type="ARBA" id="ARBA00033353"/>
    </source>
</evidence>
<keyword evidence="17" id="KW-1185">Reference proteome</keyword>
<dbReference type="STRING" id="1179155.CF67_04010"/>
<dbReference type="InterPro" id="IPR005248">
    <property type="entry name" value="NadD/NMNAT"/>
</dbReference>